<dbReference type="InterPro" id="IPR000276">
    <property type="entry name" value="GPCR_Rhodpsn"/>
</dbReference>
<feature type="region of interest" description="Disordered" evidence="11">
    <location>
        <begin position="1"/>
        <end position="21"/>
    </location>
</feature>
<dbReference type="PANTHER" id="PTHR24248">
    <property type="entry name" value="ADRENERGIC RECEPTOR-RELATED G-PROTEIN COUPLED RECEPTOR"/>
    <property type="match status" value="1"/>
</dbReference>
<keyword evidence="6 10" id="KW-0297">G-protein coupled receptor</keyword>
<protein>
    <recommendedName>
        <fullName evidence="13">G-protein coupled receptors family 1 profile domain-containing protein</fullName>
    </recommendedName>
</protein>
<comment type="caution">
    <text evidence="14">The sequence shown here is derived from an EMBL/GenBank/DDBJ whole genome shotgun (WGS) entry which is preliminary data.</text>
</comment>
<evidence type="ECO:0000256" key="2">
    <source>
        <dbReference type="ARBA" id="ARBA00010663"/>
    </source>
</evidence>
<evidence type="ECO:0000256" key="9">
    <source>
        <dbReference type="ARBA" id="ARBA00023224"/>
    </source>
</evidence>
<evidence type="ECO:0000256" key="11">
    <source>
        <dbReference type="SAM" id="MobiDB-lite"/>
    </source>
</evidence>
<keyword evidence="4 10" id="KW-0812">Transmembrane</keyword>
<accession>A0AAV6VC96</accession>
<dbReference type="InterPro" id="IPR017452">
    <property type="entry name" value="GPCR_Rhodpsn_7TM"/>
</dbReference>
<keyword evidence="9 10" id="KW-0807">Transducer</keyword>
<feature type="transmembrane region" description="Helical" evidence="12">
    <location>
        <begin position="148"/>
        <end position="172"/>
    </location>
</feature>
<dbReference type="CDD" id="cd15066">
    <property type="entry name" value="7tmA_DmOct-betaAR-like"/>
    <property type="match status" value="1"/>
</dbReference>
<evidence type="ECO:0000256" key="5">
    <source>
        <dbReference type="ARBA" id="ARBA00022989"/>
    </source>
</evidence>
<evidence type="ECO:0000256" key="12">
    <source>
        <dbReference type="SAM" id="Phobius"/>
    </source>
</evidence>
<dbReference type="Proteomes" id="UP000827092">
    <property type="component" value="Unassembled WGS sequence"/>
</dbReference>
<comment type="similarity">
    <text evidence="2 10">Belongs to the G-protein coupled receptor 1 family.</text>
</comment>
<sequence>MLVNDTPNYGGTAPNGTVPEEEEDMSHTMIIVAKGIVLCLIITAAILGNLLIIISVYRIHKLRITTNYFIVSLAVADILVAIFAMSFNAFYTVTESWEFPLWTCDLWNSCDVLFSTASILHLCCISVDRYYAIVKPFEYPNVIKKKTVVIMLVTVWVSSGLISFIPIFLGWYTTAEHLAERYKNPKECAFVVNKPYAVVSSCVSFWVPSFIMIAAYVRIFVEATRQEKMICANQIAAAIPQYPRNSTDTTAQMMVTMPNDRRNSHINECDEHATPIKRSINKMKREHKAAKTLGIIMGVFIFCWLPFFIWYVTEALCESCKSPDIIVAILFWIGYFNSSLNPIIYAYFNRDFREAFQDTLNCLCRHCEKACTRKNRNDVHFNCTYRSTQDIGIVQNNRVRDI</sequence>
<dbReference type="GO" id="GO:0043410">
    <property type="term" value="P:positive regulation of MAPK cascade"/>
    <property type="evidence" value="ECO:0007669"/>
    <property type="project" value="TreeGrafter"/>
</dbReference>
<evidence type="ECO:0000256" key="4">
    <source>
        <dbReference type="ARBA" id="ARBA00022692"/>
    </source>
</evidence>
<dbReference type="PANTHER" id="PTHR24248:SF66">
    <property type="entry name" value="OCTOPAMINE RECEPTOR BETA-3R"/>
    <property type="match status" value="1"/>
</dbReference>
<feature type="transmembrane region" description="Helical" evidence="12">
    <location>
        <begin position="196"/>
        <end position="219"/>
    </location>
</feature>
<keyword evidence="7 12" id="KW-0472">Membrane</keyword>
<dbReference type="SUPFAM" id="SSF81321">
    <property type="entry name" value="Family A G protein-coupled receptor-like"/>
    <property type="match status" value="1"/>
</dbReference>
<evidence type="ECO:0000256" key="6">
    <source>
        <dbReference type="ARBA" id="ARBA00023040"/>
    </source>
</evidence>
<gene>
    <name evidence="14" type="ORF">JTE90_000975</name>
</gene>
<dbReference type="GO" id="GO:0071880">
    <property type="term" value="P:adenylate cyclase-activating adrenergic receptor signaling pathway"/>
    <property type="evidence" value="ECO:0007669"/>
    <property type="project" value="TreeGrafter"/>
</dbReference>
<feature type="transmembrane region" description="Helical" evidence="12">
    <location>
        <begin position="68"/>
        <end position="91"/>
    </location>
</feature>
<evidence type="ECO:0000256" key="1">
    <source>
        <dbReference type="ARBA" id="ARBA00004651"/>
    </source>
</evidence>
<dbReference type="EMBL" id="JAFNEN010000108">
    <property type="protein sequence ID" value="KAG8194137.1"/>
    <property type="molecule type" value="Genomic_DNA"/>
</dbReference>
<dbReference type="Pfam" id="PF00001">
    <property type="entry name" value="7tm_1"/>
    <property type="match status" value="1"/>
</dbReference>
<dbReference type="SMART" id="SM01381">
    <property type="entry name" value="7TM_GPCR_Srsx"/>
    <property type="match status" value="1"/>
</dbReference>
<dbReference type="PROSITE" id="PS00237">
    <property type="entry name" value="G_PROTEIN_RECEP_F1_1"/>
    <property type="match status" value="1"/>
</dbReference>
<organism evidence="14 15">
    <name type="scientific">Oedothorax gibbosus</name>
    <dbReference type="NCBI Taxonomy" id="931172"/>
    <lineage>
        <taxon>Eukaryota</taxon>
        <taxon>Metazoa</taxon>
        <taxon>Ecdysozoa</taxon>
        <taxon>Arthropoda</taxon>
        <taxon>Chelicerata</taxon>
        <taxon>Arachnida</taxon>
        <taxon>Araneae</taxon>
        <taxon>Araneomorphae</taxon>
        <taxon>Entelegynae</taxon>
        <taxon>Araneoidea</taxon>
        <taxon>Linyphiidae</taxon>
        <taxon>Erigoninae</taxon>
        <taxon>Oedothorax</taxon>
    </lineage>
</organism>
<evidence type="ECO:0000259" key="13">
    <source>
        <dbReference type="PROSITE" id="PS50262"/>
    </source>
</evidence>
<evidence type="ECO:0000313" key="14">
    <source>
        <dbReference type="EMBL" id="KAG8194137.1"/>
    </source>
</evidence>
<feature type="transmembrane region" description="Helical" evidence="12">
    <location>
        <begin position="29"/>
        <end position="56"/>
    </location>
</feature>
<evidence type="ECO:0000256" key="7">
    <source>
        <dbReference type="ARBA" id="ARBA00023136"/>
    </source>
</evidence>
<keyword evidence="8 10" id="KW-0675">Receptor</keyword>
<feature type="domain" description="G-protein coupled receptors family 1 profile" evidence="13">
    <location>
        <begin position="48"/>
        <end position="345"/>
    </location>
</feature>
<dbReference type="PROSITE" id="PS50262">
    <property type="entry name" value="G_PROTEIN_RECEP_F1_2"/>
    <property type="match status" value="1"/>
</dbReference>
<evidence type="ECO:0000313" key="15">
    <source>
        <dbReference type="Proteomes" id="UP000827092"/>
    </source>
</evidence>
<keyword evidence="15" id="KW-1185">Reference proteome</keyword>
<keyword evidence="5 12" id="KW-1133">Transmembrane helix</keyword>
<evidence type="ECO:0000256" key="8">
    <source>
        <dbReference type="ARBA" id="ARBA00023170"/>
    </source>
</evidence>
<feature type="transmembrane region" description="Helical" evidence="12">
    <location>
        <begin position="292"/>
        <end position="313"/>
    </location>
</feature>
<dbReference type="AlphaFoldDB" id="A0AAV6VC96"/>
<proteinExistence type="inferred from homology"/>
<name>A0AAV6VC96_9ARAC</name>
<dbReference type="Gene3D" id="1.20.1070.10">
    <property type="entry name" value="Rhodopsin 7-helix transmembrane proteins"/>
    <property type="match status" value="1"/>
</dbReference>
<comment type="subcellular location">
    <subcellularLocation>
        <location evidence="1">Cell membrane</location>
        <topology evidence="1">Multi-pass membrane protein</topology>
    </subcellularLocation>
</comment>
<dbReference type="GO" id="GO:0005886">
    <property type="term" value="C:plasma membrane"/>
    <property type="evidence" value="ECO:0007669"/>
    <property type="project" value="UniProtKB-SubCell"/>
</dbReference>
<feature type="transmembrane region" description="Helical" evidence="12">
    <location>
        <begin position="106"/>
        <end position="127"/>
    </location>
</feature>
<dbReference type="GO" id="GO:0004989">
    <property type="term" value="F:octopamine receptor activity"/>
    <property type="evidence" value="ECO:0007669"/>
    <property type="project" value="TreeGrafter"/>
</dbReference>
<evidence type="ECO:0000256" key="3">
    <source>
        <dbReference type="ARBA" id="ARBA00022475"/>
    </source>
</evidence>
<keyword evidence="3" id="KW-1003">Cell membrane</keyword>
<feature type="transmembrane region" description="Helical" evidence="12">
    <location>
        <begin position="325"/>
        <end position="348"/>
    </location>
</feature>
<evidence type="ECO:0000256" key="10">
    <source>
        <dbReference type="RuleBase" id="RU000688"/>
    </source>
</evidence>
<reference evidence="14 15" key="1">
    <citation type="journal article" date="2022" name="Nat. Ecol. Evol.">
        <title>A masculinizing supergene underlies an exaggerated male reproductive morph in a spider.</title>
        <authorList>
            <person name="Hendrickx F."/>
            <person name="De Corte Z."/>
            <person name="Sonet G."/>
            <person name="Van Belleghem S.M."/>
            <person name="Kostlbacher S."/>
            <person name="Vangestel C."/>
        </authorList>
    </citation>
    <scope>NUCLEOTIDE SEQUENCE [LARGE SCALE GENOMIC DNA]</scope>
    <source>
        <strain evidence="14">W744_W776</strain>
    </source>
</reference>
<dbReference type="PRINTS" id="PR00237">
    <property type="entry name" value="GPCRRHODOPSN"/>
</dbReference>